<dbReference type="SUPFAM" id="SSF51735">
    <property type="entry name" value="NAD(P)-binding Rossmann-fold domains"/>
    <property type="match status" value="1"/>
</dbReference>
<evidence type="ECO:0000256" key="4">
    <source>
        <dbReference type="ARBA" id="ARBA00022832"/>
    </source>
</evidence>
<evidence type="ECO:0000256" key="6">
    <source>
        <dbReference type="ARBA" id="ARBA00023098"/>
    </source>
</evidence>
<dbReference type="GO" id="GO:0006635">
    <property type="term" value="P:fatty acid beta-oxidation"/>
    <property type="evidence" value="ECO:0007669"/>
    <property type="project" value="UniProtKB-UniPathway"/>
</dbReference>
<keyword evidence="7" id="KW-0576">Peroxisome</keyword>
<evidence type="ECO:0000256" key="5">
    <source>
        <dbReference type="ARBA" id="ARBA00023002"/>
    </source>
</evidence>
<dbReference type="PRINTS" id="PR00080">
    <property type="entry name" value="SDRFAMILY"/>
</dbReference>
<dbReference type="InterPro" id="IPR002347">
    <property type="entry name" value="SDR_fam"/>
</dbReference>
<feature type="non-terminal residue" evidence="11">
    <location>
        <position position="1"/>
    </location>
</feature>
<keyword evidence="5" id="KW-0560">Oxidoreductase</keyword>
<dbReference type="PROSITE" id="PS00061">
    <property type="entry name" value="ADH_SHORT"/>
    <property type="match status" value="1"/>
</dbReference>
<comment type="caution">
    <text evidence="11">The sequence shown here is derived from an EMBL/GenBank/DDBJ whole genome shotgun (WGS) entry which is preliminary data.</text>
</comment>
<dbReference type="InterPro" id="IPR020904">
    <property type="entry name" value="Sc_DH/Rdtase_CS"/>
</dbReference>
<keyword evidence="6" id="KW-0443">Lipid metabolism</keyword>
<evidence type="ECO:0000256" key="9">
    <source>
        <dbReference type="ARBA" id="ARBA00073497"/>
    </source>
</evidence>
<dbReference type="FunFam" id="3.40.50.720:FF:000185">
    <property type="entry name" value="peroxisomal multifunctional enzyme type 2"/>
    <property type="match status" value="1"/>
</dbReference>
<accession>A0A267F5A1</accession>
<proteinExistence type="inferred from homology"/>
<protein>
    <recommendedName>
        <fullName evidence="9">Peroxisomal multifunctional enzyme type 2</fullName>
    </recommendedName>
</protein>
<dbReference type="Gene3D" id="3.10.129.10">
    <property type="entry name" value="Hotdog Thioesterase"/>
    <property type="match status" value="1"/>
</dbReference>
<dbReference type="CDD" id="cd05353">
    <property type="entry name" value="hydroxyacyl-CoA-like_DH_SDR_c-like"/>
    <property type="match status" value="1"/>
</dbReference>
<dbReference type="Pfam" id="PF02036">
    <property type="entry name" value="SCP2"/>
    <property type="match status" value="1"/>
</dbReference>
<dbReference type="OrthoDB" id="3592703at2759"/>
<evidence type="ECO:0000256" key="8">
    <source>
        <dbReference type="ARBA" id="ARBA00023239"/>
    </source>
</evidence>
<dbReference type="InterPro" id="IPR036291">
    <property type="entry name" value="NAD(P)-bd_dom_sf"/>
</dbReference>
<feature type="domain" description="Ketoreductase" evidence="10">
    <location>
        <begin position="48"/>
        <end position="242"/>
    </location>
</feature>
<dbReference type="Pfam" id="PF00106">
    <property type="entry name" value="adh_short"/>
    <property type="match status" value="1"/>
</dbReference>
<dbReference type="SUPFAM" id="SSF55718">
    <property type="entry name" value="SCP-like"/>
    <property type="match status" value="1"/>
</dbReference>
<dbReference type="GO" id="GO:0005777">
    <property type="term" value="C:peroxisome"/>
    <property type="evidence" value="ECO:0007669"/>
    <property type="project" value="UniProtKB-SubCell"/>
</dbReference>
<dbReference type="Proteomes" id="UP000215902">
    <property type="component" value="Unassembled WGS sequence"/>
</dbReference>
<dbReference type="InterPro" id="IPR036527">
    <property type="entry name" value="SCP2_sterol-bd_dom_sf"/>
</dbReference>
<name>A0A267F5A1_9PLAT</name>
<dbReference type="Gene3D" id="3.30.1050.10">
    <property type="entry name" value="SCP2 sterol-binding domain"/>
    <property type="match status" value="1"/>
</dbReference>
<dbReference type="InterPro" id="IPR003033">
    <property type="entry name" value="SCP2_sterol-bd_dom"/>
</dbReference>
<dbReference type="Gene3D" id="3.40.50.720">
    <property type="entry name" value="NAD(P)-binding Rossmann-like Domain"/>
    <property type="match status" value="1"/>
</dbReference>
<keyword evidence="12" id="KW-1185">Reference proteome</keyword>
<dbReference type="InterPro" id="IPR057326">
    <property type="entry name" value="KR_dom"/>
</dbReference>
<dbReference type="CDD" id="cd03448">
    <property type="entry name" value="HDE_HSD"/>
    <property type="match status" value="1"/>
</dbReference>
<reference evidence="11 12" key="1">
    <citation type="submission" date="2017-06" db="EMBL/GenBank/DDBJ databases">
        <title>A platform for efficient transgenesis in Macrostomum lignano, a flatworm model organism for stem cell research.</title>
        <authorList>
            <person name="Berezikov E."/>
        </authorList>
    </citation>
    <scope>NUCLEOTIDE SEQUENCE [LARGE SCALE GENOMIC DNA]</scope>
    <source>
        <strain evidence="11">DV1</strain>
        <tissue evidence="11">Whole organism</tissue>
    </source>
</reference>
<sequence>RILASLLGRGGRQHFQLASRTRLATAAMTSSLSTCSAAPTGQLRFDNRVAIVTGAGAGLGRQYALYFAARGASVVVNDLGGGIHGGDSGDSRPADLVVREIQSAGGTAVANYSSVEDGEAVVKTAIDRFGRVDILVNNAGILRDKSVQNMTDQDWDLVHRVHLRGSFLVTRAAWPHMRRQKFGRIIMTSSAAGIYGNFGQSNYSSAKLGLLGLSNTLALEGRKYGILCNTIAPIAGSRLTESVMPPDLIDQLKPEYVAPLVLYLCHDCCQDSGGLYEVGAGWIGKLRWERTKGAIVRSAGNPATPECVRDNWARICDFSDSDRPSTIEESTGNFVSVLQKVDQENQQPQPQRELKSLADLIGYQGEPSEMAYGSTEVILYALGVGVSTRHKNHLRFLYEGSENFSVLPTFGVIPAFKSSLSFLVSGVSGLIDPARILHGEQYIELLRPYPTEGRLRTEFTVADVMDKGRGAVIVLDAKTVDLASGEPVCLNQFVVYAGGAGGFGGHRDSKSPKPLAEPLAQPRAPDAIVEGATAIDQAALYRLSGDRNPLHIDPAFAAMGGMDRPILHGLCTMGYAARHVLTSYCDDDPAKFRAMKVRFTKPVVPGQTVCTRMWRAEQPAGRVLIECVVKETGEVCLSGGYVDTVPSSASGASSPAATDAAAAGGSAAIFNVIAAKLTANPDLAGGANAVFLWSLSTPAGPVSWTFDLRAKPPRVHQGKPESGKSDCELILSEATFMDLVAGKVNAQKAFMSGQLKLKGNIMLSQKLEKLLKDGAKL</sequence>
<dbReference type="AlphaFoldDB" id="A0A267F5A1"/>
<comment type="pathway">
    <text evidence="2">Lipid metabolism; fatty acid beta-oxidation.</text>
</comment>
<dbReference type="Gene3D" id="1.10.287.4290">
    <property type="match status" value="1"/>
</dbReference>
<dbReference type="InterPro" id="IPR029069">
    <property type="entry name" value="HotDog_dom_sf"/>
</dbReference>
<evidence type="ECO:0000313" key="11">
    <source>
        <dbReference type="EMBL" id="PAA68928.1"/>
    </source>
</evidence>
<dbReference type="GO" id="GO:0018812">
    <property type="term" value="F:3-hydroxyacyl-CoA dehydratase activity"/>
    <property type="evidence" value="ECO:0007669"/>
    <property type="project" value="UniProtKB-ARBA"/>
</dbReference>
<comment type="similarity">
    <text evidence="3">Belongs to the short-chain dehydrogenases/reductases (SDR) family.</text>
</comment>
<dbReference type="Pfam" id="PF01575">
    <property type="entry name" value="MaoC_dehydratas"/>
    <property type="match status" value="1"/>
</dbReference>
<evidence type="ECO:0000256" key="2">
    <source>
        <dbReference type="ARBA" id="ARBA00005005"/>
    </source>
</evidence>
<evidence type="ECO:0000259" key="10">
    <source>
        <dbReference type="SMART" id="SM00822"/>
    </source>
</evidence>
<organism evidence="11 12">
    <name type="scientific">Macrostomum lignano</name>
    <dbReference type="NCBI Taxonomy" id="282301"/>
    <lineage>
        <taxon>Eukaryota</taxon>
        <taxon>Metazoa</taxon>
        <taxon>Spiralia</taxon>
        <taxon>Lophotrochozoa</taxon>
        <taxon>Platyhelminthes</taxon>
        <taxon>Rhabditophora</taxon>
        <taxon>Macrostomorpha</taxon>
        <taxon>Macrostomida</taxon>
        <taxon>Macrostomidae</taxon>
        <taxon>Macrostomum</taxon>
    </lineage>
</organism>
<evidence type="ECO:0000256" key="3">
    <source>
        <dbReference type="ARBA" id="ARBA00006484"/>
    </source>
</evidence>
<dbReference type="GO" id="GO:0016491">
    <property type="term" value="F:oxidoreductase activity"/>
    <property type="evidence" value="ECO:0007669"/>
    <property type="project" value="UniProtKB-KW"/>
</dbReference>
<keyword evidence="8" id="KW-0456">Lyase</keyword>
<dbReference type="EMBL" id="NIVC01001362">
    <property type="protein sequence ID" value="PAA68928.1"/>
    <property type="molecule type" value="Genomic_DNA"/>
</dbReference>
<evidence type="ECO:0000256" key="1">
    <source>
        <dbReference type="ARBA" id="ARBA00004275"/>
    </source>
</evidence>
<comment type="subcellular location">
    <subcellularLocation>
        <location evidence="1">Peroxisome</location>
    </subcellularLocation>
</comment>
<dbReference type="Pfam" id="PF22622">
    <property type="entry name" value="MFE-2_hydrat-2_N"/>
    <property type="match status" value="1"/>
</dbReference>
<dbReference type="InterPro" id="IPR002539">
    <property type="entry name" value="MaoC-like_dom"/>
</dbReference>
<dbReference type="InterPro" id="IPR054357">
    <property type="entry name" value="MFE-2_N"/>
</dbReference>
<dbReference type="PANTHER" id="PTHR45024">
    <property type="entry name" value="DEHYDROGENASES, SHORT CHAIN"/>
    <property type="match status" value="1"/>
</dbReference>
<dbReference type="SUPFAM" id="SSF54637">
    <property type="entry name" value="Thioesterase/thiol ester dehydrase-isomerase"/>
    <property type="match status" value="2"/>
</dbReference>
<gene>
    <name evidence="11" type="ORF">BOX15_Mlig003884g2</name>
</gene>
<evidence type="ECO:0000313" key="12">
    <source>
        <dbReference type="Proteomes" id="UP000215902"/>
    </source>
</evidence>
<dbReference type="UniPathway" id="UPA00659"/>
<dbReference type="PANTHER" id="PTHR45024:SF2">
    <property type="entry name" value="SCP2 DOMAIN-CONTAINING PROTEIN"/>
    <property type="match status" value="1"/>
</dbReference>
<dbReference type="STRING" id="282301.A0A267F5A1"/>
<evidence type="ECO:0000256" key="7">
    <source>
        <dbReference type="ARBA" id="ARBA00023140"/>
    </source>
</evidence>
<dbReference type="InterPro" id="IPR051687">
    <property type="entry name" value="Peroxisomal_Beta-Oxidation"/>
</dbReference>
<keyword evidence="4" id="KW-0276">Fatty acid metabolism</keyword>
<dbReference type="SMART" id="SM00822">
    <property type="entry name" value="PKS_KR"/>
    <property type="match status" value="1"/>
</dbReference>
<dbReference type="PRINTS" id="PR00081">
    <property type="entry name" value="GDHRDH"/>
</dbReference>